<evidence type="ECO:0000259" key="12">
    <source>
        <dbReference type="Pfam" id="PF00999"/>
    </source>
</evidence>
<keyword evidence="7" id="KW-0406">Ion transport</keyword>
<dbReference type="Proteomes" id="UP000613840">
    <property type="component" value="Unassembled WGS sequence"/>
</dbReference>
<dbReference type="GO" id="GO:0015385">
    <property type="term" value="F:sodium:proton antiporter activity"/>
    <property type="evidence" value="ECO:0007669"/>
    <property type="project" value="InterPro"/>
</dbReference>
<keyword evidence="3" id="KW-1003">Cell membrane</keyword>
<keyword evidence="14" id="KW-1185">Reference proteome</keyword>
<name>A0A917W662_9ACTN</name>
<comment type="caution">
    <text evidence="13">The sequence shown here is derived from an EMBL/GenBank/DDBJ whole genome shotgun (WGS) entry which is preliminary data.</text>
</comment>
<feature type="transmembrane region" description="Helical" evidence="11">
    <location>
        <begin position="12"/>
        <end position="33"/>
    </location>
</feature>
<evidence type="ECO:0000256" key="1">
    <source>
        <dbReference type="ARBA" id="ARBA00004651"/>
    </source>
</evidence>
<evidence type="ECO:0000256" key="8">
    <source>
        <dbReference type="ARBA" id="ARBA00023136"/>
    </source>
</evidence>
<accession>A0A917W662</accession>
<dbReference type="InterPro" id="IPR006153">
    <property type="entry name" value="Cation/H_exchanger_TM"/>
</dbReference>
<feature type="transmembrane region" description="Helical" evidence="11">
    <location>
        <begin position="66"/>
        <end position="85"/>
    </location>
</feature>
<evidence type="ECO:0000313" key="14">
    <source>
        <dbReference type="Proteomes" id="UP000613840"/>
    </source>
</evidence>
<evidence type="ECO:0000256" key="11">
    <source>
        <dbReference type="SAM" id="Phobius"/>
    </source>
</evidence>
<feature type="transmembrane region" description="Helical" evidence="11">
    <location>
        <begin position="314"/>
        <end position="337"/>
    </location>
</feature>
<keyword evidence="5 11" id="KW-1133">Transmembrane helix</keyword>
<evidence type="ECO:0000256" key="10">
    <source>
        <dbReference type="SAM" id="MobiDB-lite"/>
    </source>
</evidence>
<evidence type="ECO:0000256" key="7">
    <source>
        <dbReference type="ARBA" id="ARBA00023065"/>
    </source>
</evidence>
<feature type="region of interest" description="Disordered" evidence="10">
    <location>
        <begin position="369"/>
        <end position="394"/>
    </location>
</feature>
<evidence type="ECO:0000256" key="9">
    <source>
        <dbReference type="ARBA" id="ARBA00023201"/>
    </source>
</evidence>
<evidence type="ECO:0000256" key="4">
    <source>
        <dbReference type="ARBA" id="ARBA00022692"/>
    </source>
</evidence>
<feature type="transmembrane region" description="Helical" evidence="11">
    <location>
        <begin position="40"/>
        <end position="60"/>
    </location>
</feature>
<feature type="transmembrane region" description="Helical" evidence="11">
    <location>
        <begin position="439"/>
        <end position="458"/>
    </location>
</feature>
<reference evidence="13" key="1">
    <citation type="journal article" date="2014" name="Int. J. Syst. Evol. Microbiol.">
        <title>Complete genome sequence of Corynebacterium casei LMG S-19264T (=DSM 44701T), isolated from a smear-ripened cheese.</title>
        <authorList>
            <consortium name="US DOE Joint Genome Institute (JGI-PGF)"/>
            <person name="Walter F."/>
            <person name="Albersmeier A."/>
            <person name="Kalinowski J."/>
            <person name="Ruckert C."/>
        </authorList>
    </citation>
    <scope>NUCLEOTIDE SEQUENCE</scope>
    <source>
        <strain evidence="13">CGMCC 4.7306</strain>
    </source>
</reference>
<protein>
    <submittedName>
        <fullName evidence="13">Sodium/hydrogen exchanger</fullName>
    </submittedName>
</protein>
<dbReference type="InterPro" id="IPR018422">
    <property type="entry name" value="Cation/H_exchanger_CPA1"/>
</dbReference>
<dbReference type="EMBL" id="BMMZ01000006">
    <property type="protein sequence ID" value="GGL67249.1"/>
    <property type="molecule type" value="Genomic_DNA"/>
</dbReference>
<feature type="domain" description="Cation/H+ exchanger transmembrane" evidence="12">
    <location>
        <begin position="23"/>
        <end position="463"/>
    </location>
</feature>
<feature type="transmembrane region" description="Helical" evidence="11">
    <location>
        <begin position="126"/>
        <end position="146"/>
    </location>
</feature>
<sequence length="609" mass="66300">MRAGKGDLPYPVRMNGIELLLVVIAAIGVTAFAQRRGLQAPLVLVVLGLAVSFIPGLPRLEIEPEIILGVVLPPLLYSTAVEFSFINFMRNLWPILGLGIGLVLITAFAVGLVANRLTPQLTAPAALVLGAVVAPSDAVTAVAIGRRLGLPKRVMTILTGESLINDAAALTLFTIAAVQVTGQGAFISQPVVFFGYGVVVGLIVGRVLALIVQKLQQRLDSPGLETVLGLVLPFSCYLAAEQLHASGVIAVVTAGFAIGHNRARSGYAARIQETQVWRSLDVLLEAFVFAYMGMQMKFVFQEVTGAGHSLPRVLVAALVSLLVVLAVRPACVLVNHLRLVGTDRLRQAGQRRRPDRDAERQQRREAIMRRRIDEYNRQHPDHPRDIPSGGPERQPSLLPLKHDIVISWTGMRGVVTLAAAAGIPATAALGAPFPGRAEIQLIAFVIAVGTLLIQGTTLPPLIRKLDIRSEDDAAYEAEQRKHAAEITQKATTEVITKAMTKIDNYRTGDSGDLDPEALAALSQQLQRFQANREALQAETEEAERADADQQRADRWRAVSRIRLEMLTAQRKALTAERDAFRLDDDTYREMLEQLDYDEAAISARMDSRL</sequence>
<feature type="compositionally biased region" description="Basic and acidic residues" evidence="10">
    <location>
        <begin position="369"/>
        <end position="385"/>
    </location>
</feature>
<keyword evidence="4 11" id="KW-0812">Transmembrane</keyword>
<keyword evidence="2" id="KW-0813">Transport</keyword>
<evidence type="ECO:0000256" key="6">
    <source>
        <dbReference type="ARBA" id="ARBA00023053"/>
    </source>
</evidence>
<dbReference type="GO" id="GO:0098719">
    <property type="term" value="P:sodium ion import across plasma membrane"/>
    <property type="evidence" value="ECO:0007669"/>
    <property type="project" value="TreeGrafter"/>
</dbReference>
<dbReference type="AlphaFoldDB" id="A0A917W662"/>
<evidence type="ECO:0000313" key="13">
    <source>
        <dbReference type="EMBL" id="GGL67249.1"/>
    </source>
</evidence>
<comment type="subcellular location">
    <subcellularLocation>
        <location evidence="1">Cell membrane</location>
        <topology evidence="1">Multi-pass membrane protein</topology>
    </subcellularLocation>
</comment>
<keyword evidence="9" id="KW-0739">Sodium transport</keyword>
<feature type="transmembrane region" description="Helical" evidence="11">
    <location>
        <begin position="92"/>
        <end position="114"/>
    </location>
</feature>
<feature type="transmembrane region" description="Helical" evidence="11">
    <location>
        <begin position="193"/>
        <end position="212"/>
    </location>
</feature>
<evidence type="ECO:0000256" key="3">
    <source>
        <dbReference type="ARBA" id="ARBA00022475"/>
    </source>
</evidence>
<feature type="transmembrane region" description="Helical" evidence="11">
    <location>
        <begin position="414"/>
        <end position="433"/>
    </location>
</feature>
<dbReference type="Pfam" id="PF00999">
    <property type="entry name" value="Na_H_Exchanger"/>
    <property type="match status" value="1"/>
</dbReference>
<proteinExistence type="predicted"/>
<reference evidence="13" key="2">
    <citation type="submission" date="2020-09" db="EMBL/GenBank/DDBJ databases">
        <authorList>
            <person name="Sun Q."/>
            <person name="Zhou Y."/>
        </authorList>
    </citation>
    <scope>NUCLEOTIDE SEQUENCE</scope>
    <source>
        <strain evidence="13">CGMCC 4.7306</strain>
    </source>
</reference>
<evidence type="ECO:0000256" key="2">
    <source>
        <dbReference type="ARBA" id="ARBA00022448"/>
    </source>
</evidence>
<feature type="transmembrane region" description="Helical" evidence="11">
    <location>
        <begin position="275"/>
        <end position="294"/>
    </location>
</feature>
<feature type="region of interest" description="Disordered" evidence="10">
    <location>
        <begin position="531"/>
        <end position="551"/>
    </location>
</feature>
<feature type="transmembrane region" description="Helical" evidence="11">
    <location>
        <begin position="167"/>
        <end position="187"/>
    </location>
</feature>
<evidence type="ECO:0000256" key="5">
    <source>
        <dbReference type="ARBA" id="ARBA00022989"/>
    </source>
</evidence>
<keyword evidence="6" id="KW-0915">Sodium</keyword>
<feature type="compositionally biased region" description="Basic and acidic residues" evidence="10">
    <location>
        <begin position="542"/>
        <end position="551"/>
    </location>
</feature>
<keyword evidence="8 11" id="KW-0472">Membrane</keyword>
<dbReference type="GO" id="GO:0051453">
    <property type="term" value="P:regulation of intracellular pH"/>
    <property type="evidence" value="ECO:0007669"/>
    <property type="project" value="TreeGrafter"/>
</dbReference>
<dbReference type="GO" id="GO:0005886">
    <property type="term" value="C:plasma membrane"/>
    <property type="evidence" value="ECO:0007669"/>
    <property type="project" value="UniProtKB-SubCell"/>
</dbReference>
<dbReference type="Gene3D" id="6.10.140.1330">
    <property type="match status" value="1"/>
</dbReference>
<organism evidence="13 14">
    <name type="scientific">Microlunatus endophyticus</name>
    <dbReference type="NCBI Taxonomy" id="1716077"/>
    <lineage>
        <taxon>Bacteria</taxon>
        <taxon>Bacillati</taxon>
        <taxon>Actinomycetota</taxon>
        <taxon>Actinomycetes</taxon>
        <taxon>Propionibacteriales</taxon>
        <taxon>Propionibacteriaceae</taxon>
        <taxon>Microlunatus</taxon>
    </lineage>
</organism>
<dbReference type="GO" id="GO:0015386">
    <property type="term" value="F:potassium:proton antiporter activity"/>
    <property type="evidence" value="ECO:0007669"/>
    <property type="project" value="TreeGrafter"/>
</dbReference>
<gene>
    <name evidence="13" type="ORF">GCM10011575_27180</name>
</gene>
<dbReference type="PANTHER" id="PTHR10110">
    <property type="entry name" value="SODIUM/HYDROGEN EXCHANGER"/>
    <property type="match status" value="1"/>
</dbReference>
<dbReference type="PANTHER" id="PTHR10110:SF86">
    <property type="entry name" value="SODIUM_HYDROGEN EXCHANGER 7"/>
    <property type="match status" value="1"/>
</dbReference>